<feature type="coiled-coil region" evidence="1">
    <location>
        <begin position="764"/>
        <end position="801"/>
    </location>
</feature>
<protein>
    <submittedName>
        <fullName evidence="3">AAA family ATPase</fullName>
    </submittedName>
</protein>
<evidence type="ECO:0000313" key="4">
    <source>
        <dbReference type="Proteomes" id="UP000620670"/>
    </source>
</evidence>
<feature type="domain" description="Endonuclease GajA/Old nuclease/RecF-like AAA" evidence="2">
    <location>
        <begin position="230"/>
        <end position="280"/>
    </location>
</feature>
<organism evidence="3 4">
    <name type="scientific">Microvirga splendida</name>
    <dbReference type="NCBI Taxonomy" id="2795727"/>
    <lineage>
        <taxon>Bacteria</taxon>
        <taxon>Pseudomonadati</taxon>
        <taxon>Pseudomonadota</taxon>
        <taxon>Alphaproteobacteria</taxon>
        <taxon>Hyphomicrobiales</taxon>
        <taxon>Methylobacteriaceae</taxon>
        <taxon>Microvirga</taxon>
    </lineage>
</organism>
<dbReference type="PANTHER" id="PTHR32114:SF2">
    <property type="entry name" value="ABC TRANSPORTER ABCH.3"/>
    <property type="match status" value="1"/>
</dbReference>
<dbReference type="Gene3D" id="3.40.50.300">
    <property type="entry name" value="P-loop containing nucleotide triphosphate hydrolases"/>
    <property type="match status" value="2"/>
</dbReference>
<dbReference type="InterPro" id="IPR027417">
    <property type="entry name" value="P-loop_NTPase"/>
</dbReference>
<accession>A0ABS0XXM6</accession>
<keyword evidence="4" id="KW-1185">Reference proteome</keyword>
<comment type="caution">
    <text evidence="3">The sequence shown here is derived from an EMBL/GenBank/DDBJ whole genome shotgun (WGS) entry which is preliminary data.</text>
</comment>
<reference evidence="4" key="1">
    <citation type="submission" date="2020-12" db="EMBL/GenBank/DDBJ databases">
        <title>Hymenobacter sp.</title>
        <authorList>
            <person name="Kim M.K."/>
        </authorList>
    </citation>
    <scope>NUCLEOTIDE SEQUENCE [LARGE SCALE GENOMIC DNA]</scope>
    <source>
        <strain evidence="4">BT325</strain>
    </source>
</reference>
<proteinExistence type="predicted"/>
<gene>
    <name evidence="3" type="ORF">JAO75_05250</name>
</gene>
<feature type="coiled-coil region" evidence="1">
    <location>
        <begin position="15"/>
        <end position="42"/>
    </location>
</feature>
<dbReference type="PANTHER" id="PTHR32114">
    <property type="entry name" value="ABC TRANSPORTER ABCH.3"/>
    <property type="match status" value="1"/>
</dbReference>
<sequence length="826" mass="88995">MTVQESDLDVMMSAARVIGQRLSELKGQREQLEQERIRNRAVVGTAKWRVEQKATVEKVFEAAQARLHAKAVGSYEQLLTMIANDVLPSKIRIRLDLGTNRRNGKPSLDIVAERDGGSVDVSRASGGSLMNVLATGLRVSALSKSGARQFVAFDESECWISPDNVPAYGNVLVRLSTDLGFQCLLISHHDPRMFHGAFIVRLDGTPETGLVAIPEGTADEGTEASTNLFRSIRLVNFRSHSDTVVPLSPGMTCLVGGNDIGKSAVVSALGVLVDGDLKDSDIRHGTKEAAVELTLADGRVASVRKSAKRKMRWELRLPSGERQQSEGSDVPGFIADALGMHLSEDMNLHIARQTKPNFLLDDDSGMGTKRAEVLSVGREAVHLDRLMDAWQRNVRDDGGTIRKGEIEDARIEHRLNSLSAVPGLMVDAEHLSAGIGKVRTARADALELFQTTDQVEAAITRCTELEEVAGRLTPLSEPPILEETEALSSLLGEIERSKAEIASALDRQRVLAALWSPPDLEPTDQLGDMVRRLEDASSRATVLYAVSRALADIPALAALEDTAGLLEAARDLANTSATVAELEAVSAVLEAVPELPTLEEDDGLEAASLRLDEAVARCAWLERELAALASVVPPPTLHPVDGLMEAADSVEEASSEVWRLEGASSAMVDLPPPPELQDGSGLIPMADRLEAAHNEMASLLAEAYVLDRLASPPELVDAMDLEEAATGIEAAAEATTVIEARFAALEALPDPPAVLQTDGYLEIVARLEESAQATEAHRQEASRLDAELADVEERLRAWRDENKGICPTCGRDGYDPLAPGAFHAHH</sequence>
<evidence type="ECO:0000313" key="3">
    <source>
        <dbReference type="EMBL" id="MBJ6124812.1"/>
    </source>
</evidence>
<keyword evidence="1" id="KW-0175">Coiled coil</keyword>
<dbReference type="Pfam" id="PF13175">
    <property type="entry name" value="AAA_15"/>
    <property type="match status" value="1"/>
</dbReference>
<name>A0ABS0XXM6_9HYPH</name>
<dbReference type="Proteomes" id="UP000620670">
    <property type="component" value="Unassembled WGS sequence"/>
</dbReference>
<evidence type="ECO:0000259" key="2">
    <source>
        <dbReference type="Pfam" id="PF13175"/>
    </source>
</evidence>
<dbReference type="EMBL" id="JAELXT010000003">
    <property type="protein sequence ID" value="MBJ6124812.1"/>
    <property type="molecule type" value="Genomic_DNA"/>
</dbReference>
<evidence type="ECO:0000256" key="1">
    <source>
        <dbReference type="SAM" id="Coils"/>
    </source>
</evidence>
<dbReference type="RefSeq" id="WP_199047276.1">
    <property type="nucleotide sequence ID" value="NZ_JAELXT010000003.1"/>
</dbReference>
<dbReference type="SUPFAM" id="SSF52540">
    <property type="entry name" value="P-loop containing nucleoside triphosphate hydrolases"/>
    <property type="match status" value="1"/>
</dbReference>
<dbReference type="InterPro" id="IPR041685">
    <property type="entry name" value="AAA_GajA/Old/RecF-like"/>
</dbReference>